<feature type="domain" description="Lipocalin-like" evidence="1">
    <location>
        <begin position="39"/>
        <end position="134"/>
    </location>
</feature>
<dbReference type="EMBL" id="JAJADQ010000006">
    <property type="protein sequence ID" value="MCB2378433.1"/>
    <property type="molecule type" value="Genomic_DNA"/>
</dbReference>
<dbReference type="Pfam" id="PF13648">
    <property type="entry name" value="Lipocalin_4"/>
    <property type="match status" value="1"/>
</dbReference>
<sequence length="158" mass="17835">MKRLYFLLLLGVVGLLAAWTWTKTTPSTAEQRILLLVNHDWVWTSWTENTGPKASRQRIEPCLRDDVIRFERAGGKQVYIERAGRLRCSAQAKERAQGEWSVSADGRLLTITGGNGAFDDTWQIAELTASHLQLAYRTTTTDGPFSMLITFTKRPLGH</sequence>
<protein>
    <recommendedName>
        <fullName evidence="1">Lipocalin-like domain-containing protein</fullName>
    </recommendedName>
</protein>
<dbReference type="Proteomes" id="UP001165297">
    <property type="component" value="Unassembled WGS sequence"/>
</dbReference>
<accession>A0ABS8ADD7</accession>
<name>A0ABS8ADD7_9BACT</name>
<reference evidence="2" key="1">
    <citation type="submission" date="2021-10" db="EMBL/GenBank/DDBJ databases">
        <authorList>
            <person name="Dean J.D."/>
            <person name="Kim M.K."/>
            <person name="Newey C.N."/>
            <person name="Stoker T.S."/>
            <person name="Thompson D.W."/>
            <person name="Grose J.H."/>
        </authorList>
    </citation>
    <scope>NUCLEOTIDE SEQUENCE</scope>
    <source>
        <strain evidence="2">BT635</strain>
    </source>
</reference>
<evidence type="ECO:0000313" key="3">
    <source>
        <dbReference type="Proteomes" id="UP001165297"/>
    </source>
</evidence>
<evidence type="ECO:0000259" key="1">
    <source>
        <dbReference type="Pfam" id="PF13648"/>
    </source>
</evidence>
<dbReference type="InterPro" id="IPR024311">
    <property type="entry name" value="Lipocalin-like"/>
</dbReference>
<comment type="caution">
    <text evidence="2">The sequence shown here is derived from an EMBL/GenBank/DDBJ whole genome shotgun (WGS) entry which is preliminary data.</text>
</comment>
<keyword evidence="3" id="KW-1185">Reference proteome</keyword>
<proteinExistence type="predicted"/>
<evidence type="ECO:0000313" key="2">
    <source>
        <dbReference type="EMBL" id="MCB2378433.1"/>
    </source>
</evidence>
<dbReference type="RefSeq" id="WP_226186079.1">
    <property type="nucleotide sequence ID" value="NZ_JAJADQ010000006.1"/>
</dbReference>
<gene>
    <name evidence="2" type="ORF">LGH70_12610</name>
</gene>
<organism evidence="2 3">
    <name type="scientific">Hymenobacter nitidus</name>
    <dbReference type="NCBI Taxonomy" id="2880929"/>
    <lineage>
        <taxon>Bacteria</taxon>
        <taxon>Pseudomonadati</taxon>
        <taxon>Bacteroidota</taxon>
        <taxon>Cytophagia</taxon>
        <taxon>Cytophagales</taxon>
        <taxon>Hymenobacteraceae</taxon>
        <taxon>Hymenobacter</taxon>
    </lineage>
</organism>